<dbReference type="PANTHER" id="PTHR47331:SF4">
    <property type="entry name" value="PEPTIDASE S1 DOMAIN-CONTAINING PROTEIN"/>
    <property type="match status" value="1"/>
</dbReference>
<organism evidence="2">
    <name type="scientific">Cacopsylla melanoneura</name>
    <dbReference type="NCBI Taxonomy" id="428564"/>
    <lineage>
        <taxon>Eukaryota</taxon>
        <taxon>Metazoa</taxon>
        <taxon>Ecdysozoa</taxon>
        <taxon>Arthropoda</taxon>
        <taxon>Hexapoda</taxon>
        <taxon>Insecta</taxon>
        <taxon>Pterygota</taxon>
        <taxon>Neoptera</taxon>
        <taxon>Paraneoptera</taxon>
        <taxon>Hemiptera</taxon>
        <taxon>Sternorrhyncha</taxon>
        <taxon>Psylloidea</taxon>
        <taxon>Psyllidae</taxon>
        <taxon>Psyllinae</taxon>
        <taxon>Cacopsylla</taxon>
    </lineage>
</organism>
<evidence type="ECO:0000313" key="2">
    <source>
        <dbReference type="EMBL" id="CAG6782839.1"/>
    </source>
</evidence>
<dbReference type="InterPro" id="IPR043502">
    <property type="entry name" value="DNA/RNA_pol_sf"/>
</dbReference>
<reference evidence="2" key="1">
    <citation type="submission" date="2021-05" db="EMBL/GenBank/DDBJ databases">
        <authorList>
            <person name="Alioto T."/>
            <person name="Alioto T."/>
            <person name="Gomez Garrido J."/>
        </authorList>
    </citation>
    <scope>NUCLEOTIDE SEQUENCE</scope>
</reference>
<dbReference type="GO" id="GO:0071897">
    <property type="term" value="P:DNA biosynthetic process"/>
    <property type="evidence" value="ECO:0007669"/>
    <property type="project" value="UniProtKB-ARBA"/>
</dbReference>
<dbReference type="InterPro" id="IPR000477">
    <property type="entry name" value="RT_dom"/>
</dbReference>
<name>A0A8D9BCS7_9HEMI</name>
<accession>A0A8D9BCS7</accession>
<proteinExistence type="predicted"/>
<sequence>MTYFTQESGPKLYNDLINILLSYRLFPYVISTDIKRMYLRILLKENQRKYQKVLCRFSPQEELKTYTLNTVTFGLSCSPYLALRCVKELATTESKKYPLASERVLSDSYMDDICSSVSSESVAIELQAQLVAMFKTGGFELSKWASNSSALLSRIPDEDKLESCLSWDDSSFKVLGLSWHPVTDTFAYEVNVKSTECTKRNVLKLTASIFDVLGLLAPVTLYANLLIKHLWQQNIGWDEKPPEHIQNVWRVFQQELTLLSSLSFRRHIDVFSDSVVTLVGFGDASEKAYACVIYSVVKSPQGEVMTNLVCAKSKVSPLKTLSIPRLELCAARLLSKLIKQVADTYSPRVKINKIVCLSDSKVVLDWVRSPYYRWNQFVSNRVAKIQENVGSDSFHHIAGKENISDCVSRGMLPSQLVDYPVWTTGPEWLKLPIREWPLDVDTSSIDEEIDREEKKSVFVTVQQERSVLLELAERHSSWLSLLHAIVMYSDS</sequence>
<evidence type="ECO:0000259" key="1">
    <source>
        <dbReference type="Pfam" id="PF00078"/>
    </source>
</evidence>
<dbReference type="Pfam" id="PF05380">
    <property type="entry name" value="Peptidase_A17"/>
    <property type="match status" value="1"/>
</dbReference>
<dbReference type="PANTHER" id="PTHR47331">
    <property type="entry name" value="PHD-TYPE DOMAIN-CONTAINING PROTEIN"/>
    <property type="match status" value="1"/>
</dbReference>
<dbReference type="EMBL" id="HBUF01629511">
    <property type="protein sequence ID" value="CAG6782839.1"/>
    <property type="molecule type" value="Transcribed_RNA"/>
</dbReference>
<dbReference type="AlphaFoldDB" id="A0A8D9BCS7"/>
<dbReference type="SUPFAM" id="SSF56672">
    <property type="entry name" value="DNA/RNA polymerases"/>
    <property type="match status" value="1"/>
</dbReference>
<dbReference type="Pfam" id="PF00078">
    <property type="entry name" value="RVT_1"/>
    <property type="match status" value="1"/>
</dbReference>
<feature type="domain" description="Reverse transcriptase" evidence="1">
    <location>
        <begin position="28"/>
        <end position="143"/>
    </location>
</feature>
<protein>
    <recommendedName>
        <fullName evidence="1">Reverse transcriptase domain-containing protein</fullName>
    </recommendedName>
</protein>
<dbReference type="InterPro" id="IPR008042">
    <property type="entry name" value="Retrotrans_Pao"/>
</dbReference>